<keyword evidence="9" id="KW-0472">Membrane</keyword>
<evidence type="ECO:0000256" key="3">
    <source>
        <dbReference type="ARBA" id="ARBA00005735"/>
    </source>
</evidence>
<dbReference type="InterPro" id="IPR003859">
    <property type="entry name" value="Galactosyl_T"/>
</dbReference>
<evidence type="ECO:0000256" key="10">
    <source>
        <dbReference type="ARBA" id="ARBA00023180"/>
    </source>
</evidence>
<evidence type="ECO:0000256" key="5">
    <source>
        <dbReference type="ARBA" id="ARBA00022679"/>
    </source>
</evidence>
<keyword evidence="10" id="KW-0325">Glycoprotein</keyword>
<feature type="domain" description="Galactosyltransferase N-terminal" evidence="12">
    <location>
        <begin position="60"/>
        <end position="160"/>
    </location>
</feature>
<dbReference type="GO" id="GO:0008378">
    <property type="term" value="F:galactosyltransferase activity"/>
    <property type="evidence" value="ECO:0007669"/>
    <property type="project" value="TreeGrafter"/>
</dbReference>
<keyword evidence="8" id="KW-1133">Transmembrane helix</keyword>
<evidence type="ECO:0000256" key="9">
    <source>
        <dbReference type="ARBA" id="ARBA00023136"/>
    </source>
</evidence>
<evidence type="ECO:0000256" key="6">
    <source>
        <dbReference type="ARBA" id="ARBA00022692"/>
    </source>
</evidence>
<comment type="similarity">
    <text evidence="3">Belongs to the glycosyltransferase 7 family.</text>
</comment>
<evidence type="ECO:0000313" key="13">
    <source>
        <dbReference type="Proteomes" id="UP000095280"/>
    </source>
</evidence>
<dbReference type="InterPro" id="IPR027791">
    <property type="entry name" value="Galactosyl_T_C"/>
</dbReference>
<name>A0A1I8GGI4_9PLAT</name>
<protein>
    <submittedName>
        <fullName evidence="14">Glyco_transf_7C domain-containing protein</fullName>
    </submittedName>
</protein>
<evidence type="ECO:0000259" key="11">
    <source>
        <dbReference type="Pfam" id="PF02709"/>
    </source>
</evidence>
<proteinExistence type="inferred from homology"/>
<dbReference type="GO" id="GO:0005975">
    <property type="term" value="P:carbohydrate metabolic process"/>
    <property type="evidence" value="ECO:0007669"/>
    <property type="project" value="InterPro"/>
</dbReference>
<dbReference type="InterPro" id="IPR027995">
    <property type="entry name" value="Galactosyl_T_N"/>
</dbReference>
<keyword evidence="7" id="KW-0735">Signal-anchor</keyword>
<organism evidence="13 14">
    <name type="scientific">Macrostomum lignano</name>
    <dbReference type="NCBI Taxonomy" id="282301"/>
    <lineage>
        <taxon>Eukaryota</taxon>
        <taxon>Metazoa</taxon>
        <taxon>Spiralia</taxon>
        <taxon>Lophotrochozoa</taxon>
        <taxon>Platyhelminthes</taxon>
        <taxon>Rhabditophora</taxon>
        <taxon>Macrostomorpha</taxon>
        <taxon>Macrostomida</taxon>
        <taxon>Macrostomidae</taxon>
        <taxon>Macrostomum</taxon>
    </lineage>
</organism>
<dbReference type="InterPro" id="IPR029044">
    <property type="entry name" value="Nucleotide-diphossugar_trans"/>
</dbReference>
<evidence type="ECO:0000313" key="14">
    <source>
        <dbReference type="WBParaSite" id="maker-uti_cns_0001954-snap-gene-0.26-mRNA-1"/>
    </source>
</evidence>
<keyword evidence="6" id="KW-0812">Transmembrane</keyword>
<comment type="subcellular location">
    <subcellularLocation>
        <location evidence="1">Membrane</location>
        <topology evidence="1">Single-pass type II membrane protein</topology>
    </subcellularLocation>
</comment>
<dbReference type="GO" id="GO:0005794">
    <property type="term" value="C:Golgi apparatus"/>
    <property type="evidence" value="ECO:0007669"/>
    <property type="project" value="TreeGrafter"/>
</dbReference>
<reference evidence="14" key="1">
    <citation type="submission" date="2016-11" db="UniProtKB">
        <authorList>
            <consortium name="WormBaseParasite"/>
        </authorList>
    </citation>
    <scope>IDENTIFICATION</scope>
</reference>
<dbReference type="GO" id="GO:0016020">
    <property type="term" value="C:membrane"/>
    <property type="evidence" value="ECO:0007669"/>
    <property type="project" value="UniProtKB-SubCell"/>
</dbReference>
<keyword evidence="4" id="KW-0328">Glycosyltransferase</keyword>
<dbReference type="SUPFAM" id="SSF53448">
    <property type="entry name" value="Nucleotide-diphospho-sugar transferases"/>
    <property type="match status" value="1"/>
</dbReference>
<comment type="pathway">
    <text evidence="2">Protein modification; protein glycosylation.</text>
</comment>
<evidence type="ECO:0000259" key="12">
    <source>
        <dbReference type="Pfam" id="PF13733"/>
    </source>
</evidence>
<accession>A0A1I8GGI4</accession>
<evidence type="ECO:0000256" key="8">
    <source>
        <dbReference type="ARBA" id="ARBA00022989"/>
    </source>
</evidence>
<keyword evidence="5" id="KW-0808">Transferase</keyword>
<evidence type="ECO:0000256" key="1">
    <source>
        <dbReference type="ARBA" id="ARBA00004606"/>
    </source>
</evidence>
<dbReference type="Proteomes" id="UP000095280">
    <property type="component" value="Unplaced"/>
</dbReference>
<dbReference type="Pfam" id="PF13733">
    <property type="entry name" value="Glyco_transf_7N"/>
    <property type="match status" value="1"/>
</dbReference>
<sequence>LYRHLTKLTESPAAVAPNLLNAPNNTAKNLSACRRPPDKNLAHLLNQPTSSFPFARPTYRGGFWSPRSCWPPLSKTAVLVPYRNRSENLDKFVPYMQTLLQQQNIAYGIFVIEQANTKLFNRAKLLNVGFRVAEQFAKFDCFVLHDADKVPENVGNIYDCVRSPKLMISAMRQEGDATQKYHRGRMYNNFLGGSAAISKQAFERVNGNSNRYYGWGREDDELASRLGLRGMRIFYPRGHVARFVNLKHSSDVITNTMPWPHWSRVRDVMNKDGLNSLNYTEKGIYLHNLFVLIRADL</sequence>
<dbReference type="AlphaFoldDB" id="A0A1I8GGI4"/>
<evidence type="ECO:0000256" key="4">
    <source>
        <dbReference type="ARBA" id="ARBA00022676"/>
    </source>
</evidence>
<dbReference type="PANTHER" id="PTHR19300:SF57">
    <property type="entry name" value="BETA-1,4-N-ACETYLGALACTOSAMINYLTRANSFERASE"/>
    <property type="match status" value="1"/>
</dbReference>
<dbReference type="UniPathway" id="UPA00378"/>
<dbReference type="WBParaSite" id="maker-uti_cns_0001954-snap-gene-0.26-mRNA-1">
    <property type="protein sequence ID" value="maker-uti_cns_0001954-snap-gene-0.26-mRNA-1"/>
    <property type="gene ID" value="maker-uti_cns_0001954-snap-gene-0.26"/>
</dbReference>
<dbReference type="PANTHER" id="PTHR19300">
    <property type="entry name" value="BETA-1,4-GALACTOSYLTRANSFERASE"/>
    <property type="match status" value="1"/>
</dbReference>
<dbReference type="Gene3D" id="3.90.550.10">
    <property type="entry name" value="Spore Coat Polysaccharide Biosynthesis Protein SpsA, Chain A"/>
    <property type="match status" value="1"/>
</dbReference>
<dbReference type="Pfam" id="PF02709">
    <property type="entry name" value="Glyco_transf_7C"/>
    <property type="match status" value="1"/>
</dbReference>
<evidence type="ECO:0000256" key="2">
    <source>
        <dbReference type="ARBA" id="ARBA00004922"/>
    </source>
</evidence>
<feature type="domain" description="Galactosyltransferase C-terminal" evidence="11">
    <location>
        <begin position="178"/>
        <end position="248"/>
    </location>
</feature>
<keyword evidence="13" id="KW-1185">Reference proteome</keyword>
<dbReference type="PRINTS" id="PR02050">
    <property type="entry name" value="B14GALTRFASE"/>
</dbReference>
<evidence type="ECO:0000256" key="7">
    <source>
        <dbReference type="ARBA" id="ARBA00022968"/>
    </source>
</evidence>